<feature type="domain" description="Periplasmic binding protein" evidence="4">
    <location>
        <begin position="48"/>
        <end position="313"/>
    </location>
</feature>
<evidence type="ECO:0000313" key="5">
    <source>
        <dbReference type="EMBL" id="GAA4707476.1"/>
    </source>
</evidence>
<dbReference type="Proteomes" id="UP001499974">
    <property type="component" value="Unassembled WGS sequence"/>
</dbReference>
<feature type="signal peptide" evidence="3">
    <location>
        <begin position="1"/>
        <end position="25"/>
    </location>
</feature>
<dbReference type="Pfam" id="PF13407">
    <property type="entry name" value="Peripla_BP_4"/>
    <property type="match status" value="1"/>
</dbReference>
<organism evidence="5 6">
    <name type="scientific">Nocardioides conyzicola</name>
    <dbReference type="NCBI Taxonomy" id="1651781"/>
    <lineage>
        <taxon>Bacteria</taxon>
        <taxon>Bacillati</taxon>
        <taxon>Actinomycetota</taxon>
        <taxon>Actinomycetes</taxon>
        <taxon>Propionibacteriales</taxon>
        <taxon>Nocardioidaceae</taxon>
        <taxon>Nocardioides</taxon>
    </lineage>
</organism>
<evidence type="ECO:0000259" key="4">
    <source>
        <dbReference type="Pfam" id="PF13407"/>
    </source>
</evidence>
<dbReference type="InterPro" id="IPR050555">
    <property type="entry name" value="Bact_Solute-Bind_Prot2"/>
</dbReference>
<evidence type="ECO:0000256" key="3">
    <source>
        <dbReference type="SAM" id="SignalP"/>
    </source>
</evidence>
<comment type="subcellular location">
    <subcellularLocation>
        <location evidence="1">Cell envelope</location>
    </subcellularLocation>
</comment>
<dbReference type="Gene3D" id="3.40.50.2300">
    <property type="match status" value="2"/>
</dbReference>
<sequence>MQVSSKRTRSGLGVVAILCGLSLVAAGCGGDGSDSGDKGSGGGKKLVYFMAPNTTPTRYIEQDGPDFKKALEALDPDIEVKFVNGGGDSATQLGQANSAISAGAKALVVVAADPNTSAGLLQAADAAKVPVIGYENPPLNGPMYAQVIFDPYKVGVQQGEYFKSQVEAGAFGDGAVDLARQYGNKGDVYTTEMLKGQDEVLKPLIDDGTINVVCEDYIKNWDPAEAQKAAEQCLTKTSNKVDAFLGFYDGNASGIIAALKGKDVKIPVYGGQNPELTGLQYMLTGDQEDDVLKAFSVEAEAAAKIALAAINGEDPPSDLVKDVVNNGTDDIPTAKLDTTLIHLEDGKDPGEVVQQAVDLGIFSWEQICDGGPAADTPTCKEKVG</sequence>
<gene>
    <name evidence="5" type="primary">xylF</name>
    <name evidence="5" type="ORF">GCM10023349_27470</name>
</gene>
<dbReference type="InterPro" id="IPR025997">
    <property type="entry name" value="SBP_2_dom"/>
</dbReference>
<dbReference type="SUPFAM" id="SSF53822">
    <property type="entry name" value="Periplasmic binding protein-like I"/>
    <property type="match status" value="1"/>
</dbReference>
<dbReference type="PANTHER" id="PTHR30036:SF1">
    <property type="entry name" value="D-XYLOSE-BINDING PERIPLASMIC PROTEIN"/>
    <property type="match status" value="1"/>
</dbReference>
<accession>A0ABP8XJP8</accession>
<comment type="caution">
    <text evidence="5">The sequence shown here is derived from an EMBL/GenBank/DDBJ whole genome shotgun (WGS) entry which is preliminary data.</text>
</comment>
<feature type="chain" id="PRO_5045359783" evidence="3">
    <location>
        <begin position="26"/>
        <end position="384"/>
    </location>
</feature>
<evidence type="ECO:0000256" key="2">
    <source>
        <dbReference type="ARBA" id="ARBA00022729"/>
    </source>
</evidence>
<evidence type="ECO:0000256" key="1">
    <source>
        <dbReference type="ARBA" id="ARBA00004196"/>
    </source>
</evidence>
<dbReference type="RefSeq" id="WP_345521890.1">
    <property type="nucleotide sequence ID" value="NZ_BAABKM010000002.1"/>
</dbReference>
<dbReference type="PROSITE" id="PS51257">
    <property type="entry name" value="PROKAR_LIPOPROTEIN"/>
    <property type="match status" value="1"/>
</dbReference>
<evidence type="ECO:0000313" key="6">
    <source>
        <dbReference type="Proteomes" id="UP001499974"/>
    </source>
</evidence>
<keyword evidence="6" id="KW-1185">Reference proteome</keyword>
<dbReference type="EMBL" id="BAABKM010000002">
    <property type="protein sequence ID" value="GAA4707476.1"/>
    <property type="molecule type" value="Genomic_DNA"/>
</dbReference>
<dbReference type="InterPro" id="IPR028082">
    <property type="entry name" value="Peripla_BP_I"/>
</dbReference>
<keyword evidence="2 3" id="KW-0732">Signal</keyword>
<dbReference type="PANTHER" id="PTHR30036">
    <property type="entry name" value="D-XYLOSE-BINDING PERIPLASMIC PROTEIN"/>
    <property type="match status" value="1"/>
</dbReference>
<proteinExistence type="predicted"/>
<name>A0ABP8XJP8_9ACTN</name>
<reference evidence="6" key="1">
    <citation type="journal article" date="2019" name="Int. J. Syst. Evol. Microbiol.">
        <title>The Global Catalogue of Microorganisms (GCM) 10K type strain sequencing project: providing services to taxonomists for standard genome sequencing and annotation.</title>
        <authorList>
            <consortium name="The Broad Institute Genomics Platform"/>
            <consortium name="The Broad Institute Genome Sequencing Center for Infectious Disease"/>
            <person name="Wu L."/>
            <person name="Ma J."/>
        </authorList>
    </citation>
    <scope>NUCLEOTIDE SEQUENCE [LARGE SCALE GENOMIC DNA]</scope>
    <source>
        <strain evidence="6">JCM 18531</strain>
    </source>
</reference>
<protein>
    <submittedName>
        <fullName evidence="5">D-xylose ABC transporter substrate-binding protein</fullName>
    </submittedName>
</protein>